<organism evidence="2 3">
    <name type="scientific">Orchesella dallaii</name>
    <dbReference type="NCBI Taxonomy" id="48710"/>
    <lineage>
        <taxon>Eukaryota</taxon>
        <taxon>Metazoa</taxon>
        <taxon>Ecdysozoa</taxon>
        <taxon>Arthropoda</taxon>
        <taxon>Hexapoda</taxon>
        <taxon>Collembola</taxon>
        <taxon>Entomobryomorpha</taxon>
        <taxon>Entomobryoidea</taxon>
        <taxon>Orchesellidae</taxon>
        <taxon>Orchesellinae</taxon>
        <taxon>Orchesella</taxon>
    </lineage>
</organism>
<dbReference type="EMBL" id="CAXLJM020000004">
    <property type="protein sequence ID" value="CAL8070647.1"/>
    <property type="molecule type" value="Genomic_DNA"/>
</dbReference>
<gene>
    <name evidence="2" type="ORF">ODALV1_LOCUS1349</name>
</gene>
<keyword evidence="3" id="KW-1185">Reference proteome</keyword>
<dbReference type="Proteomes" id="UP001642540">
    <property type="component" value="Unassembled WGS sequence"/>
</dbReference>
<evidence type="ECO:0000256" key="1">
    <source>
        <dbReference type="SAM" id="MobiDB-lite"/>
    </source>
</evidence>
<feature type="region of interest" description="Disordered" evidence="1">
    <location>
        <begin position="1"/>
        <end position="31"/>
    </location>
</feature>
<proteinExistence type="predicted"/>
<sequence length="253" mass="27316">MLTNISNNNLPSRRRRSAGGSSYSTPPATNFHFNSITPPGNLFGIHSFQNQTAAHTFINATLNGGNYTGTVAAATTMEPGAIRRNIDSMRSYTTSGTSTGRIQSGFPFSCLGDPVSIHPIFPSSSPQRRRRRQSPCPASALFLVCEVQDLPGHRRSPFHSGRYFGSPSSLGFGSQSSQSSTSSLDSNHSYSSSCNCDECRQCICFLYCDEHAYRYCPLHGLGEPDTTGECQFPNASSGMDCRLSTSPHGQDSS</sequence>
<comment type="caution">
    <text evidence="2">The sequence shown here is derived from an EMBL/GenBank/DDBJ whole genome shotgun (WGS) entry which is preliminary data.</text>
</comment>
<evidence type="ECO:0000313" key="2">
    <source>
        <dbReference type="EMBL" id="CAL8070647.1"/>
    </source>
</evidence>
<reference evidence="2 3" key="1">
    <citation type="submission" date="2024-08" db="EMBL/GenBank/DDBJ databases">
        <authorList>
            <person name="Cucini C."/>
            <person name="Frati F."/>
        </authorList>
    </citation>
    <scope>NUCLEOTIDE SEQUENCE [LARGE SCALE GENOMIC DNA]</scope>
</reference>
<evidence type="ECO:0000313" key="3">
    <source>
        <dbReference type="Proteomes" id="UP001642540"/>
    </source>
</evidence>
<name>A0ABP1PSG7_9HEXA</name>
<accession>A0ABP1PSG7</accession>
<protein>
    <submittedName>
        <fullName evidence="2">Uncharacterized protein</fullName>
    </submittedName>
</protein>
<feature type="compositionally biased region" description="Low complexity" evidence="1">
    <location>
        <begin position="1"/>
        <end position="11"/>
    </location>
</feature>